<reference evidence="8 9" key="1">
    <citation type="submission" date="2025-04" db="UniProtKB">
        <authorList>
            <consortium name="RefSeq"/>
        </authorList>
    </citation>
    <scope>IDENTIFICATION</scope>
    <source>
        <tissue evidence="8 9">Gonads</tissue>
    </source>
</reference>
<dbReference type="RefSeq" id="XP_030749154.1">
    <property type="nucleotide sequence ID" value="XM_030893294.1"/>
</dbReference>
<keyword evidence="5" id="KW-0812">Transmembrane</keyword>
<evidence type="ECO:0000313" key="9">
    <source>
        <dbReference type="RefSeq" id="XP_030749154.1"/>
    </source>
</evidence>
<dbReference type="Proteomes" id="UP000504635">
    <property type="component" value="Unplaced"/>
</dbReference>
<feature type="compositionally biased region" description="Basic residues" evidence="4">
    <location>
        <begin position="543"/>
        <end position="553"/>
    </location>
</feature>
<dbReference type="GO" id="GO:0005634">
    <property type="term" value="C:nucleus"/>
    <property type="evidence" value="ECO:0007669"/>
    <property type="project" value="UniProtKB-SubCell"/>
</dbReference>
<name>A0A6J2XEE5_SITOR</name>
<keyword evidence="5" id="KW-0472">Membrane</keyword>
<dbReference type="GO" id="GO:0003677">
    <property type="term" value="F:DNA binding"/>
    <property type="evidence" value="ECO:0007669"/>
    <property type="project" value="UniProtKB-KW"/>
</dbReference>
<keyword evidence="7" id="KW-1185">Reference proteome</keyword>
<dbReference type="KEGG" id="soy:115874924"/>
<dbReference type="AlphaFoldDB" id="A0A6J2XEE5"/>
<proteinExistence type="predicted"/>
<dbReference type="PROSITE" id="PS51253">
    <property type="entry name" value="HTH_CENPB"/>
    <property type="match status" value="1"/>
</dbReference>
<dbReference type="InterPro" id="IPR009057">
    <property type="entry name" value="Homeodomain-like_sf"/>
</dbReference>
<protein>
    <submittedName>
        <fullName evidence="8">Uncharacterized protein LOC115874924</fullName>
    </submittedName>
    <submittedName>
        <fullName evidence="9">Uncharacterized protein LOC115877126</fullName>
    </submittedName>
</protein>
<evidence type="ECO:0000256" key="1">
    <source>
        <dbReference type="ARBA" id="ARBA00004123"/>
    </source>
</evidence>
<dbReference type="KEGG" id="soy:115877126"/>
<feature type="compositionally biased region" description="Low complexity" evidence="4">
    <location>
        <begin position="557"/>
        <end position="566"/>
    </location>
</feature>
<dbReference type="Gene3D" id="3.30.420.10">
    <property type="entry name" value="Ribonuclease H-like superfamily/Ribonuclease H"/>
    <property type="match status" value="1"/>
</dbReference>
<dbReference type="InterPro" id="IPR004875">
    <property type="entry name" value="DDE_SF_endonuclease_dom"/>
</dbReference>
<sequence length="698" mass="78944">MVRTYKKKRPNRPEIPSNVLKDAVRNVINKTMSLRAAAITFNIPKSTLFDSVAKAKKRLNDDASDSGNEGDDTAEQDSVSKYATRQVFSQNEEAELELYLIKCSKICYGLTYKLCRELAFEYATKLAKKCPKSWEINKTAGIDWMQSFMKRHPRLSNRKPENTSIARASAFNKTNVDEFFKNYAEVQAKYSFSPDRIWNIDETGITTVLQAPRVIAEIGSKAVGQCVSAERGSLVTMCGIISAVGGSIPPLYIFPRIRMKDQFLYGAVPGAVGFAEKSGWMSANIFLKLLEHIKTHTNCNPLNRILILMDNHETHVSLNAILYAREHGIVLLSFPPHCTHRMQPLDKAVFGPFKAKCKASFNDFILSNPGKPITIYDVAKLTAQPYLQTFTPYNIISSFKSTGLWPINSLAYTDDDFCASFATDRPDTSLVVQSNFNNEVQDHDVEAMARNIIEDIVDEATKPRIKILSMVTVKPIDVKPLPKACPRKTTRKSRVGKSRIYTSTPEKNRIDELERIRQLKLKKTDTKRKLVSEITEKKTQNGKSKKKKYRTKRQVLDDISSSDSDTDMPSNFIGKSFKNDLSDSDIDLDFEDNNGQINELLHDEKILEKDYVLVKFATKKRVVHYVGKVVEVLGDDEFQVTFLKKSPRGFVFPQIKDISTVERKDVVSKLAKPSATPGTSRMASYLQFNVNFFGYNVQ</sequence>
<dbReference type="Pfam" id="PF03184">
    <property type="entry name" value="DDE_1"/>
    <property type="match status" value="1"/>
</dbReference>
<keyword evidence="5" id="KW-1133">Transmembrane helix</keyword>
<dbReference type="Gene3D" id="1.10.10.60">
    <property type="entry name" value="Homeodomain-like"/>
    <property type="match status" value="1"/>
</dbReference>
<dbReference type="PANTHER" id="PTHR19303">
    <property type="entry name" value="TRANSPOSON"/>
    <property type="match status" value="1"/>
</dbReference>
<dbReference type="Pfam" id="PF05225">
    <property type="entry name" value="HTH_psq"/>
    <property type="match status" value="1"/>
</dbReference>
<evidence type="ECO:0000256" key="2">
    <source>
        <dbReference type="ARBA" id="ARBA00023125"/>
    </source>
</evidence>
<organism evidence="7 9">
    <name type="scientific">Sitophilus oryzae</name>
    <name type="common">Rice weevil</name>
    <name type="synonym">Curculio oryzae</name>
    <dbReference type="NCBI Taxonomy" id="7048"/>
    <lineage>
        <taxon>Eukaryota</taxon>
        <taxon>Metazoa</taxon>
        <taxon>Ecdysozoa</taxon>
        <taxon>Arthropoda</taxon>
        <taxon>Hexapoda</taxon>
        <taxon>Insecta</taxon>
        <taxon>Pterygota</taxon>
        <taxon>Neoptera</taxon>
        <taxon>Endopterygota</taxon>
        <taxon>Coleoptera</taxon>
        <taxon>Polyphaga</taxon>
        <taxon>Cucujiformia</taxon>
        <taxon>Curculionidae</taxon>
        <taxon>Dryophthorinae</taxon>
        <taxon>Sitophilus</taxon>
    </lineage>
</organism>
<dbReference type="PANTHER" id="PTHR19303:SF74">
    <property type="entry name" value="POGO TRANSPOSABLE ELEMENT WITH KRAB DOMAIN"/>
    <property type="match status" value="1"/>
</dbReference>
<feature type="compositionally biased region" description="Basic and acidic residues" evidence="4">
    <location>
        <begin position="530"/>
        <end position="539"/>
    </location>
</feature>
<comment type="subcellular location">
    <subcellularLocation>
        <location evidence="1">Nucleus</location>
    </subcellularLocation>
</comment>
<evidence type="ECO:0000313" key="8">
    <source>
        <dbReference type="RefSeq" id="XP_030746083.1"/>
    </source>
</evidence>
<evidence type="ECO:0000313" key="7">
    <source>
        <dbReference type="Proteomes" id="UP000504635"/>
    </source>
</evidence>
<feature type="region of interest" description="Disordered" evidence="4">
    <location>
        <begin position="530"/>
        <end position="566"/>
    </location>
</feature>
<dbReference type="InterPro" id="IPR007889">
    <property type="entry name" value="HTH_Psq"/>
</dbReference>
<dbReference type="SUPFAM" id="SSF46689">
    <property type="entry name" value="Homeodomain-like"/>
    <property type="match status" value="1"/>
</dbReference>
<dbReference type="RefSeq" id="XP_030746083.1">
    <property type="nucleotide sequence ID" value="XM_030890223.1"/>
</dbReference>
<accession>A0A6J2XEE5</accession>
<dbReference type="OrthoDB" id="8187571at2759"/>
<dbReference type="GeneID" id="115877126"/>
<feature type="transmembrane region" description="Helical" evidence="5">
    <location>
        <begin position="234"/>
        <end position="254"/>
    </location>
</feature>
<evidence type="ECO:0000256" key="3">
    <source>
        <dbReference type="ARBA" id="ARBA00023242"/>
    </source>
</evidence>
<feature type="domain" description="HTH CENPB-type" evidence="6">
    <location>
        <begin position="80"/>
        <end position="158"/>
    </location>
</feature>
<evidence type="ECO:0000256" key="5">
    <source>
        <dbReference type="SAM" id="Phobius"/>
    </source>
</evidence>
<keyword evidence="2" id="KW-0238">DNA-binding</keyword>
<dbReference type="InterPro" id="IPR006600">
    <property type="entry name" value="HTH_CenpB_DNA-bd_dom"/>
</dbReference>
<evidence type="ECO:0000256" key="4">
    <source>
        <dbReference type="SAM" id="MobiDB-lite"/>
    </source>
</evidence>
<gene>
    <name evidence="9" type="primary">LOC115877126</name>
    <name evidence="8" type="synonym">LOC115874924</name>
</gene>
<evidence type="ECO:0000259" key="6">
    <source>
        <dbReference type="PROSITE" id="PS51253"/>
    </source>
</evidence>
<dbReference type="InterPro" id="IPR036397">
    <property type="entry name" value="RNaseH_sf"/>
</dbReference>
<dbReference type="InterPro" id="IPR050863">
    <property type="entry name" value="CenT-Element_Derived"/>
</dbReference>
<keyword evidence="3" id="KW-0539">Nucleus</keyword>